<feature type="domain" description="DYW" evidence="4">
    <location>
        <begin position="821"/>
        <end position="913"/>
    </location>
</feature>
<dbReference type="FunFam" id="1.25.40.10:FF:002565">
    <property type="entry name" value="Pentatricopeptide repeat-containing protein, mitochondrial"/>
    <property type="match status" value="1"/>
</dbReference>
<dbReference type="NCBIfam" id="TIGR00756">
    <property type="entry name" value="PPR"/>
    <property type="match status" value="7"/>
</dbReference>
<dbReference type="GO" id="GO:0003723">
    <property type="term" value="F:RNA binding"/>
    <property type="evidence" value="ECO:0007669"/>
    <property type="project" value="InterPro"/>
</dbReference>
<accession>A0AA38Z2N1</accession>
<evidence type="ECO:0000256" key="3">
    <source>
        <dbReference type="PROSITE-ProRule" id="PRU00708"/>
    </source>
</evidence>
<dbReference type="InterPro" id="IPR011990">
    <property type="entry name" value="TPR-like_helical_dom_sf"/>
</dbReference>
<dbReference type="GO" id="GO:0008270">
    <property type="term" value="F:zinc ion binding"/>
    <property type="evidence" value="ECO:0007669"/>
    <property type="project" value="InterPro"/>
</dbReference>
<feature type="repeat" description="PPR" evidence="3">
    <location>
        <begin position="435"/>
        <end position="469"/>
    </location>
</feature>
<dbReference type="InterPro" id="IPR046848">
    <property type="entry name" value="E_motif"/>
</dbReference>
<dbReference type="FunFam" id="1.25.40.10:FF:000682">
    <property type="entry name" value="Pentatricopeptide repeat-containing protein At3g16610"/>
    <property type="match status" value="1"/>
</dbReference>
<dbReference type="InterPro" id="IPR046960">
    <property type="entry name" value="PPR_At4g14850-like_plant"/>
</dbReference>
<comment type="caution">
    <text evidence="5">The sequence shown here is derived from an EMBL/GenBank/DDBJ whole genome shotgun (WGS) entry which is preliminary data.</text>
</comment>
<dbReference type="Pfam" id="PF13041">
    <property type="entry name" value="PPR_2"/>
    <property type="match status" value="4"/>
</dbReference>
<evidence type="ECO:0000313" key="5">
    <source>
        <dbReference type="EMBL" id="KAJ9681241.1"/>
    </source>
</evidence>
<dbReference type="FunFam" id="1.25.40.10:FF:000073">
    <property type="entry name" value="Pentatricopeptide repeat-containing protein chloroplastic"/>
    <property type="match status" value="1"/>
</dbReference>
<proteinExistence type="inferred from homology"/>
<dbReference type="Pfam" id="PF20431">
    <property type="entry name" value="E_motif"/>
    <property type="match status" value="1"/>
</dbReference>
<protein>
    <recommendedName>
        <fullName evidence="4">DYW domain-containing protein</fullName>
    </recommendedName>
</protein>
<feature type="repeat" description="PPR" evidence="3">
    <location>
        <begin position="470"/>
        <end position="504"/>
    </location>
</feature>
<dbReference type="PROSITE" id="PS51375">
    <property type="entry name" value="PPR"/>
    <property type="match status" value="7"/>
</dbReference>
<dbReference type="AlphaFoldDB" id="A0AA38Z2N1"/>
<dbReference type="FunFam" id="1.25.40.10:FF:000366">
    <property type="entry name" value="Pentatricopeptide (PPR) repeat-containing protein"/>
    <property type="match status" value="1"/>
</dbReference>
<dbReference type="EMBL" id="JARBHA010000015">
    <property type="protein sequence ID" value="KAJ9681241.1"/>
    <property type="molecule type" value="Genomic_DNA"/>
</dbReference>
<dbReference type="Proteomes" id="UP001168098">
    <property type="component" value="Unassembled WGS sequence"/>
</dbReference>
<feature type="repeat" description="PPR" evidence="3">
    <location>
        <begin position="505"/>
        <end position="539"/>
    </location>
</feature>
<keyword evidence="2" id="KW-0677">Repeat</keyword>
<dbReference type="PANTHER" id="PTHR47926">
    <property type="entry name" value="PENTATRICOPEPTIDE REPEAT-CONTAINING PROTEIN"/>
    <property type="match status" value="1"/>
</dbReference>
<feature type="repeat" description="PPR" evidence="3">
    <location>
        <begin position="606"/>
        <end position="640"/>
    </location>
</feature>
<evidence type="ECO:0000313" key="6">
    <source>
        <dbReference type="Proteomes" id="UP001168098"/>
    </source>
</evidence>
<dbReference type="Pfam" id="PF01535">
    <property type="entry name" value="PPR"/>
    <property type="match status" value="4"/>
</dbReference>
<dbReference type="FunFam" id="1.25.40.10:FF:000393">
    <property type="entry name" value="Pentatricopeptide repeat-containing protein At1g20230"/>
    <property type="match status" value="1"/>
</dbReference>
<organism evidence="5 6">
    <name type="scientific">Vitis rotundifolia</name>
    <name type="common">Muscadine grape</name>
    <dbReference type="NCBI Taxonomy" id="103349"/>
    <lineage>
        <taxon>Eukaryota</taxon>
        <taxon>Viridiplantae</taxon>
        <taxon>Streptophyta</taxon>
        <taxon>Embryophyta</taxon>
        <taxon>Tracheophyta</taxon>
        <taxon>Spermatophyta</taxon>
        <taxon>Magnoliopsida</taxon>
        <taxon>eudicotyledons</taxon>
        <taxon>Gunneridae</taxon>
        <taxon>Pentapetalae</taxon>
        <taxon>rosids</taxon>
        <taxon>Vitales</taxon>
        <taxon>Vitaceae</taxon>
        <taxon>Viteae</taxon>
        <taxon>Vitis</taxon>
    </lineage>
</organism>
<evidence type="ECO:0000259" key="4">
    <source>
        <dbReference type="Pfam" id="PF14432"/>
    </source>
</evidence>
<evidence type="ECO:0000256" key="2">
    <source>
        <dbReference type="ARBA" id="ARBA00022737"/>
    </source>
</evidence>
<feature type="repeat" description="PPR" evidence="3">
    <location>
        <begin position="268"/>
        <end position="298"/>
    </location>
</feature>
<reference evidence="5 6" key="1">
    <citation type="journal article" date="2023" name="BMC Biotechnol.">
        <title>Vitis rotundifolia cv Carlos genome sequencing.</title>
        <authorList>
            <person name="Huff M."/>
            <person name="Hulse-Kemp A."/>
            <person name="Scheffler B."/>
            <person name="Youngblood R."/>
            <person name="Simpson S."/>
            <person name="Babiker E."/>
            <person name="Staton M."/>
        </authorList>
    </citation>
    <scope>NUCLEOTIDE SEQUENCE [LARGE SCALE GENOMIC DNA]</scope>
    <source>
        <tissue evidence="5">Leaf</tissue>
    </source>
</reference>
<keyword evidence="6" id="KW-1185">Reference proteome</keyword>
<dbReference type="PANTHER" id="PTHR47926:SF539">
    <property type="entry name" value="DYW DOMAIN-CONTAINING PROTEIN"/>
    <property type="match status" value="1"/>
</dbReference>
<dbReference type="InterPro" id="IPR032867">
    <property type="entry name" value="DYW_dom"/>
</dbReference>
<name>A0AA38Z2N1_VITRO</name>
<gene>
    <name evidence="5" type="ORF">PVL29_020222</name>
</gene>
<dbReference type="Pfam" id="PF14432">
    <property type="entry name" value="DYW_deaminase"/>
    <property type="match status" value="1"/>
</dbReference>
<feature type="repeat" description="PPR" evidence="3">
    <location>
        <begin position="334"/>
        <end position="368"/>
    </location>
</feature>
<sequence length="913" mass="103086">MEKLAPLHHLHPPLQNPLTHKPSKTPTSKLYLDSHSSDDSNVITSLTSVKMMHTQMIKLPQKWNPDAAAKNLISSYLGFGDFWSAAMVFYVGLPRNYLKWNSFVEEFKSSAGSLHIVLEVFKELHGKGVVFDSEVYSVALKTCTRVMDIWLGMEIHGCLIKRGFDLDVYLRCALMNFYGRCWGLEKANQVFHEMPNPEALLWNEAIILNLQSEKLQKGVELFRKMQFSFLKAETATIVRVLQACGKMGALNAAKQIHGYVFRFGLDSDVSICNPLISMYSKNGKLELARRVFDSMENRNTSSWNSMISSYAALGFLNDAWSLFYELESSDMKPDIVTWNCLLSGHFLHGYKEEVLNILQRMQGEGFKPNSSSMTSVLQAISELGFLNMGKETHGYVLRNGFDCDVYVGTSLVDMYVKNHSLTSAQAVFDNMKNRNIFAWNSLVSGYSFKGMFEDALKLLNQMEKEGIKPDLVTWNGMISGYAMWGCGKEALAVLHQTKSLGLTPNVVSWTALISGCSQAGNNRDSLKFFAQMQQEGVMPNSASITCLLCACASLSLLQKGKEIHCLSIRNGFIEDVFVATALIDMYSKSSSLKNAHKVFRRIQNKTLASWNCMIMGFAIFGLGKEAISVFNEMQKAGVSPDAITFTALLSACKNSGLIGEGWKYFDSMITDYSIVPRLEHYCCMVDLLGRAGYLDEAWDLIHTMPLKPDATIWGALLGSCRIHKNLEFAETAAKNLFKLEPNNSANYILMMNLYSIFNRWEDMDRLRELMGAAGVRNRQVWSWIQINQRVHVFSSDGKPHPDAGKIYFELYQLVSEMKKLGYVPDVNCVYQNMDDVEKQKILLSHTEKLAITYGLIKMKAGEPIRVIKNTRICSDCHSAAKYISLVKARELLLRDGVRFHHFREGKCSCNDFW</sequence>
<dbReference type="GO" id="GO:0009451">
    <property type="term" value="P:RNA modification"/>
    <property type="evidence" value="ECO:0007669"/>
    <property type="project" value="InterPro"/>
</dbReference>
<comment type="similarity">
    <text evidence="1">Belongs to the PPR family. PCMP-H subfamily.</text>
</comment>
<feature type="repeat" description="PPR" evidence="3">
    <location>
        <begin position="299"/>
        <end position="333"/>
    </location>
</feature>
<dbReference type="Gene3D" id="1.25.40.10">
    <property type="entry name" value="Tetratricopeptide repeat domain"/>
    <property type="match status" value="5"/>
</dbReference>
<dbReference type="InterPro" id="IPR002885">
    <property type="entry name" value="PPR_rpt"/>
</dbReference>
<evidence type="ECO:0000256" key="1">
    <source>
        <dbReference type="ARBA" id="ARBA00006643"/>
    </source>
</evidence>